<dbReference type="RefSeq" id="WP_260593833.1">
    <property type="nucleotide sequence ID" value="NZ_CP104003.1"/>
</dbReference>
<evidence type="ECO:0000313" key="3">
    <source>
        <dbReference type="Proteomes" id="UP001057580"/>
    </source>
</evidence>
<accession>A0A9E7U4Y3</accession>
<dbReference type="PROSITE" id="PS51352">
    <property type="entry name" value="THIOREDOXIN_2"/>
    <property type="match status" value="1"/>
</dbReference>
<dbReference type="Proteomes" id="UP001057580">
    <property type="component" value="Chromosome"/>
</dbReference>
<evidence type="ECO:0000259" key="1">
    <source>
        <dbReference type="PROSITE" id="PS51352"/>
    </source>
</evidence>
<dbReference type="PANTHER" id="PTHR45663:SF11">
    <property type="entry name" value="GEO12009P1"/>
    <property type="match status" value="1"/>
</dbReference>
<protein>
    <submittedName>
        <fullName evidence="2">Thioredoxin family protein</fullName>
    </submittedName>
</protein>
<dbReference type="GO" id="GO:0015035">
    <property type="term" value="F:protein-disulfide reductase activity"/>
    <property type="evidence" value="ECO:0007669"/>
    <property type="project" value="TreeGrafter"/>
</dbReference>
<evidence type="ECO:0000313" key="2">
    <source>
        <dbReference type="EMBL" id="UWM54840.1"/>
    </source>
</evidence>
<dbReference type="InterPro" id="IPR013766">
    <property type="entry name" value="Thioredoxin_domain"/>
</dbReference>
<sequence length="117" mass="12710">MSEPESPTYDRPVSIDSTEAFEDLLASEPRVLVEFYTRNCSMCAAMEPVLGNVAKVTETPIALVNGGDLFDLSSEYRISSVPTLLLFEDGEEVDRLSEGFVGADGVLEFLGEDPDAI</sequence>
<keyword evidence="3" id="KW-1185">Reference proteome</keyword>
<dbReference type="PANTHER" id="PTHR45663">
    <property type="entry name" value="GEO12009P1"/>
    <property type="match status" value="1"/>
</dbReference>
<dbReference type="Gene3D" id="3.40.30.10">
    <property type="entry name" value="Glutaredoxin"/>
    <property type="match status" value="1"/>
</dbReference>
<dbReference type="GeneID" id="74940925"/>
<dbReference type="AlphaFoldDB" id="A0A9E7U4Y3"/>
<organism evidence="2 3">
    <name type="scientific">Salinirubellus salinus</name>
    <dbReference type="NCBI Taxonomy" id="1364945"/>
    <lineage>
        <taxon>Archaea</taxon>
        <taxon>Methanobacteriati</taxon>
        <taxon>Methanobacteriota</taxon>
        <taxon>Stenosarchaea group</taxon>
        <taxon>Halobacteria</taxon>
        <taxon>Halobacteriales</taxon>
        <taxon>Natronomonadaceae</taxon>
        <taxon>Salinirubellus</taxon>
    </lineage>
</organism>
<dbReference type="SUPFAM" id="SSF52833">
    <property type="entry name" value="Thioredoxin-like"/>
    <property type="match status" value="1"/>
</dbReference>
<name>A0A9E7U4Y3_9EURY</name>
<reference evidence="2" key="1">
    <citation type="submission" date="2022-09" db="EMBL/GenBank/DDBJ databases">
        <title>Diverse halophilic archaea isolated from saline environments.</title>
        <authorList>
            <person name="Cui H.-L."/>
        </authorList>
    </citation>
    <scope>NUCLEOTIDE SEQUENCE</scope>
    <source>
        <strain evidence="2">ZS-35-S2</strain>
    </source>
</reference>
<proteinExistence type="predicted"/>
<dbReference type="InterPro" id="IPR036249">
    <property type="entry name" value="Thioredoxin-like_sf"/>
</dbReference>
<dbReference type="EMBL" id="CP104003">
    <property type="protein sequence ID" value="UWM54840.1"/>
    <property type="molecule type" value="Genomic_DNA"/>
</dbReference>
<dbReference type="GO" id="GO:0005737">
    <property type="term" value="C:cytoplasm"/>
    <property type="evidence" value="ECO:0007669"/>
    <property type="project" value="TreeGrafter"/>
</dbReference>
<dbReference type="KEGG" id="ssai:N0B31_00845"/>
<dbReference type="Pfam" id="PF00085">
    <property type="entry name" value="Thioredoxin"/>
    <property type="match status" value="1"/>
</dbReference>
<dbReference type="CDD" id="cd02947">
    <property type="entry name" value="TRX_family"/>
    <property type="match status" value="1"/>
</dbReference>
<gene>
    <name evidence="2" type="ORF">N0B31_00845</name>
</gene>
<feature type="domain" description="Thioredoxin" evidence="1">
    <location>
        <begin position="1"/>
        <end position="115"/>
    </location>
</feature>